<sequence>MNATATEAEIARLWELACVYVQFNLIPQAIATLEAVCGAQDVERMGAATQQIVYQANVLLAEICVVMSPTETDRMDRKLWRKRLARAERCIYVVEQALQAKQAIMEHEWHCRLFKSKYLLMEVSSINRTVKDRHILEILCAAISKCAELDKDANLPQAPEAASSTEFKNYFLGKLRKHLVKLHTTSILAKHSENSEIHSGFLQHVQYVQKCFPHQYDASFQLWLIEVAYHAYAASFYFSGGHESSNAIRAADDFFKNASLHSSASREMRAYHLVISGFYFLRIGEIKKISPILDEIKALQSAPDVKPTGILKEPYLDSIVDGLKLNVMACNDPCEALTLSMKAIHHVQANLQTYALNKSIRMMLVATLFDMLYLHCRLQAQQCRYFEFGLSISQMIHLFSSYKSILEPTIFYQFFVAKCHIAVAKYAVSIGRVKETVFNVNYVVEKLLPPIAVSATSYSDSYLSVWVEALDILMYCGSAADPSFSISGSSPSGLQVRQICPNPVLLEFGARILEMEGLRNLIYNGCSVELRAKYDLALAKWLWASHELATNPSLPGNNLGLGHHAYLESLRPSMLSVLHESLERMSTHVSCSETMAELMALFGPKLLDYGKTDNGEETLKNAIRIALHGKNILLQSRLLVEIFRLYSIKHLVDAQATTAEKYEKKVKLLQKRIAQAQAEKATSKLILKWKSGDLLDNNSNAASAKPQSCPSGKE</sequence>
<proteinExistence type="predicted"/>
<reference evidence="3" key="3">
    <citation type="submission" date="2015-02" db="UniProtKB">
        <authorList>
            <consortium name="EnsemblProtists"/>
        </authorList>
    </citation>
    <scope>IDENTIFICATION</scope>
    <source>
        <strain evidence="3">DAOM BR144</strain>
    </source>
</reference>
<dbReference type="EnsemblProtists" id="PYU1_T006998">
    <property type="protein sequence ID" value="PYU1_T006998"/>
    <property type="gene ID" value="PYU1_G006983"/>
</dbReference>
<name>K3WPV6_GLOUD</name>
<organism evidence="3 4">
    <name type="scientific">Globisporangium ultimum (strain ATCC 200006 / CBS 805.95 / DAOM BR144)</name>
    <name type="common">Pythium ultimum</name>
    <dbReference type="NCBI Taxonomy" id="431595"/>
    <lineage>
        <taxon>Eukaryota</taxon>
        <taxon>Sar</taxon>
        <taxon>Stramenopiles</taxon>
        <taxon>Oomycota</taxon>
        <taxon>Peronosporomycetes</taxon>
        <taxon>Pythiales</taxon>
        <taxon>Pythiaceae</taxon>
        <taxon>Globisporangium</taxon>
    </lineage>
</organism>
<keyword evidence="1" id="KW-0175">Coiled coil</keyword>
<evidence type="ECO:0000256" key="2">
    <source>
        <dbReference type="SAM" id="MobiDB-lite"/>
    </source>
</evidence>
<dbReference type="HOGENOM" id="CLU_459019_0_0_1"/>
<dbReference type="EMBL" id="GL376560">
    <property type="status" value="NOT_ANNOTATED_CDS"/>
    <property type="molecule type" value="Genomic_DNA"/>
</dbReference>
<dbReference type="AlphaFoldDB" id="K3WPV6"/>
<dbReference type="OMA" id="RYADMGA"/>
<feature type="region of interest" description="Disordered" evidence="2">
    <location>
        <begin position="694"/>
        <end position="714"/>
    </location>
</feature>
<feature type="compositionally biased region" description="Polar residues" evidence="2">
    <location>
        <begin position="696"/>
        <end position="714"/>
    </location>
</feature>
<evidence type="ECO:0000313" key="3">
    <source>
        <dbReference type="EnsemblProtists" id="PYU1_T006998"/>
    </source>
</evidence>
<feature type="coiled-coil region" evidence="1">
    <location>
        <begin position="652"/>
        <end position="679"/>
    </location>
</feature>
<reference evidence="4" key="1">
    <citation type="journal article" date="2010" name="Genome Biol.">
        <title>Genome sequence of the necrotrophic plant pathogen Pythium ultimum reveals original pathogenicity mechanisms and effector repertoire.</title>
        <authorList>
            <person name="Levesque C.A."/>
            <person name="Brouwer H."/>
            <person name="Cano L."/>
            <person name="Hamilton J.P."/>
            <person name="Holt C."/>
            <person name="Huitema E."/>
            <person name="Raffaele S."/>
            <person name="Robideau G.P."/>
            <person name="Thines M."/>
            <person name="Win J."/>
            <person name="Zerillo M.M."/>
            <person name="Beakes G.W."/>
            <person name="Boore J.L."/>
            <person name="Busam D."/>
            <person name="Dumas B."/>
            <person name="Ferriera S."/>
            <person name="Fuerstenberg S.I."/>
            <person name="Gachon C.M."/>
            <person name="Gaulin E."/>
            <person name="Govers F."/>
            <person name="Grenville-Briggs L."/>
            <person name="Horner N."/>
            <person name="Hostetler J."/>
            <person name="Jiang R.H."/>
            <person name="Johnson J."/>
            <person name="Krajaejun T."/>
            <person name="Lin H."/>
            <person name="Meijer H.J."/>
            <person name="Moore B."/>
            <person name="Morris P."/>
            <person name="Phuntmart V."/>
            <person name="Puiu D."/>
            <person name="Shetty J."/>
            <person name="Stajich J.E."/>
            <person name="Tripathy S."/>
            <person name="Wawra S."/>
            <person name="van West P."/>
            <person name="Whitty B.R."/>
            <person name="Coutinho P.M."/>
            <person name="Henrissat B."/>
            <person name="Martin F."/>
            <person name="Thomas P.D."/>
            <person name="Tyler B.M."/>
            <person name="De Vries R.P."/>
            <person name="Kamoun S."/>
            <person name="Yandell M."/>
            <person name="Tisserat N."/>
            <person name="Buell C.R."/>
        </authorList>
    </citation>
    <scope>NUCLEOTIDE SEQUENCE</scope>
    <source>
        <strain evidence="4">DAOM:BR144</strain>
    </source>
</reference>
<keyword evidence="4" id="KW-1185">Reference proteome</keyword>
<protein>
    <submittedName>
        <fullName evidence="3">Uncharacterized protein</fullName>
    </submittedName>
</protein>
<evidence type="ECO:0000256" key="1">
    <source>
        <dbReference type="SAM" id="Coils"/>
    </source>
</evidence>
<dbReference type="VEuPathDB" id="FungiDB:PYU1_G006983"/>
<evidence type="ECO:0000313" key="4">
    <source>
        <dbReference type="Proteomes" id="UP000019132"/>
    </source>
</evidence>
<reference evidence="4" key="2">
    <citation type="submission" date="2010-04" db="EMBL/GenBank/DDBJ databases">
        <authorList>
            <person name="Buell R."/>
            <person name="Hamilton J."/>
            <person name="Hostetler J."/>
        </authorList>
    </citation>
    <scope>NUCLEOTIDE SEQUENCE [LARGE SCALE GENOMIC DNA]</scope>
    <source>
        <strain evidence="4">DAOM:BR144</strain>
    </source>
</reference>
<dbReference type="InParanoid" id="K3WPV6"/>
<accession>K3WPV6</accession>
<dbReference type="Proteomes" id="UP000019132">
    <property type="component" value="Unassembled WGS sequence"/>
</dbReference>
<dbReference type="eggNOG" id="ENOG502RINS">
    <property type="taxonomic scope" value="Eukaryota"/>
</dbReference>